<dbReference type="PANTHER" id="PTHR30487">
    <property type="entry name" value="TYPE 4 PREPILIN-LIKE PROTEINS LEADER PEPTIDE-PROCESSING ENZYME"/>
    <property type="match status" value="1"/>
</dbReference>
<dbReference type="GO" id="GO:0005886">
    <property type="term" value="C:plasma membrane"/>
    <property type="evidence" value="ECO:0007669"/>
    <property type="project" value="TreeGrafter"/>
</dbReference>
<accession>A0A9X8D8R5</accession>
<proteinExistence type="inferred from homology"/>
<organism evidence="4 5">
    <name type="scientific">Acidovorax cavernicola</name>
    <dbReference type="NCBI Taxonomy" id="1675792"/>
    <lineage>
        <taxon>Bacteria</taxon>
        <taxon>Pseudomonadati</taxon>
        <taxon>Pseudomonadota</taxon>
        <taxon>Betaproteobacteria</taxon>
        <taxon>Burkholderiales</taxon>
        <taxon>Comamonadaceae</taxon>
        <taxon>Acidovorax</taxon>
    </lineage>
</organism>
<keyword evidence="2" id="KW-1133">Transmembrane helix</keyword>
<evidence type="ECO:0000256" key="1">
    <source>
        <dbReference type="ARBA" id="ARBA00005801"/>
    </source>
</evidence>
<sequence length="166" mass="17823">MASIFLVWLLFITVYDFRQRRAPNWLVLAGALSALAALALGAAPFGQDWPSALLGAGIGFGCLLLFYALGLMGAGDVKFAGALGLWVGPWALLPIWIGGSVLGALHALLWVLLQRWPVFPRLSLMLFGSPPSAGSNPSITRVRFIPYAAYLALAAAVWMVWGRQRG</sequence>
<dbReference type="RefSeq" id="WP_119552263.1">
    <property type="nucleotide sequence ID" value="NZ_QXMN01000003.1"/>
</dbReference>
<keyword evidence="2" id="KW-0812">Transmembrane</keyword>
<keyword evidence="2" id="KW-0472">Membrane</keyword>
<gene>
    <name evidence="4" type="ORF">D3H34_04565</name>
</gene>
<protein>
    <submittedName>
        <fullName evidence="4">Prepilin peptidase</fullName>
    </submittedName>
</protein>
<dbReference type="Gene3D" id="1.20.120.1220">
    <property type="match status" value="1"/>
</dbReference>
<feature type="transmembrane region" description="Helical" evidence="2">
    <location>
        <begin position="90"/>
        <end position="113"/>
    </location>
</feature>
<reference evidence="4 5" key="1">
    <citation type="submission" date="2018-09" db="EMBL/GenBank/DDBJ databases">
        <title>Acidovorax cavernicola nov. sp. isolated from Gruta de las Maravillas (Aracena, Spain).</title>
        <authorList>
            <person name="Jurado V."/>
            <person name="Gutierrez-Patricio S."/>
            <person name="Gonzalez-Pimentel J.L."/>
            <person name="Miller A.Z."/>
            <person name="Laiz L."/>
            <person name="Saiz-Jimenez C."/>
        </authorList>
    </citation>
    <scope>NUCLEOTIDE SEQUENCE [LARGE SCALE GENOMIC DNA]</scope>
    <source>
        <strain evidence="4 5">1011MAR4D40.2</strain>
    </source>
</reference>
<dbReference type="Proteomes" id="UP000265619">
    <property type="component" value="Unassembled WGS sequence"/>
</dbReference>
<comment type="similarity">
    <text evidence="1">Belongs to the peptidase A24 family.</text>
</comment>
<evidence type="ECO:0000256" key="2">
    <source>
        <dbReference type="SAM" id="Phobius"/>
    </source>
</evidence>
<dbReference type="PANTHER" id="PTHR30487:SF0">
    <property type="entry name" value="PREPILIN LEADER PEPTIDASE_N-METHYLTRANSFERASE-RELATED"/>
    <property type="match status" value="1"/>
</dbReference>
<dbReference type="InterPro" id="IPR000045">
    <property type="entry name" value="Prepilin_IV_endopep_pep"/>
</dbReference>
<evidence type="ECO:0000313" key="4">
    <source>
        <dbReference type="EMBL" id="RIX84001.1"/>
    </source>
</evidence>
<dbReference type="InterPro" id="IPR050882">
    <property type="entry name" value="Prepilin_peptidase/N-MTase"/>
</dbReference>
<feature type="transmembrane region" description="Helical" evidence="2">
    <location>
        <begin position="144"/>
        <end position="161"/>
    </location>
</feature>
<dbReference type="GO" id="GO:0004190">
    <property type="term" value="F:aspartic-type endopeptidase activity"/>
    <property type="evidence" value="ECO:0007669"/>
    <property type="project" value="InterPro"/>
</dbReference>
<evidence type="ECO:0000313" key="5">
    <source>
        <dbReference type="Proteomes" id="UP000265619"/>
    </source>
</evidence>
<feature type="domain" description="Prepilin type IV endopeptidase peptidase" evidence="3">
    <location>
        <begin position="4"/>
        <end position="107"/>
    </location>
</feature>
<dbReference type="EMBL" id="QXMN01000003">
    <property type="protein sequence ID" value="RIX84001.1"/>
    <property type="molecule type" value="Genomic_DNA"/>
</dbReference>
<comment type="caution">
    <text evidence="4">The sequence shown here is derived from an EMBL/GenBank/DDBJ whole genome shotgun (WGS) entry which is preliminary data.</text>
</comment>
<feature type="transmembrane region" description="Helical" evidence="2">
    <location>
        <begin position="26"/>
        <end position="45"/>
    </location>
</feature>
<dbReference type="GO" id="GO:0006465">
    <property type="term" value="P:signal peptide processing"/>
    <property type="evidence" value="ECO:0007669"/>
    <property type="project" value="TreeGrafter"/>
</dbReference>
<dbReference type="AlphaFoldDB" id="A0A9X8D8R5"/>
<evidence type="ECO:0000259" key="3">
    <source>
        <dbReference type="Pfam" id="PF01478"/>
    </source>
</evidence>
<keyword evidence="5" id="KW-1185">Reference proteome</keyword>
<dbReference type="Pfam" id="PF01478">
    <property type="entry name" value="Peptidase_A24"/>
    <property type="match status" value="1"/>
</dbReference>
<name>A0A9X8D8R5_9BURK</name>
<dbReference type="OrthoDB" id="5953125at2"/>
<feature type="transmembrane region" description="Helical" evidence="2">
    <location>
        <begin position="52"/>
        <end position="70"/>
    </location>
</feature>